<comment type="caution">
    <text evidence="1">The sequence shown here is derived from an EMBL/GenBank/DDBJ whole genome shotgun (WGS) entry which is preliminary data.</text>
</comment>
<evidence type="ECO:0000313" key="2">
    <source>
        <dbReference type="Proteomes" id="UP000823615"/>
    </source>
</evidence>
<protein>
    <submittedName>
        <fullName evidence="1">Uncharacterized protein</fullName>
    </submittedName>
</protein>
<reference evidence="1" key="2">
    <citation type="journal article" date="2021" name="PeerJ">
        <title>Extensive microbial diversity within the chicken gut microbiome revealed by metagenomics and culture.</title>
        <authorList>
            <person name="Gilroy R."/>
            <person name="Ravi A."/>
            <person name="Getino M."/>
            <person name="Pursley I."/>
            <person name="Horton D.L."/>
            <person name="Alikhan N.F."/>
            <person name="Baker D."/>
            <person name="Gharbi K."/>
            <person name="Hall N."/>
            <person name="Watson M."/>
            <person name="Adriaenssens E.M."/>
            <person name="Foster-Nyarko E."/>
            <person name="Jarju S."/>
            <person name="Secka A."/>
            <person name="Antonio M."/>
            <person name="Oren A."/>
            <person name="Chaudhuri R.R."/>
            <person name="La Ragione R."/>
            <person name="Hildebrand F."/>
            <person name="Pallen M.J."/>
        </authorList>
    </citation>
    <scope>NUCLEOTIDE SEQUENCE</scope>
    <source>
        <strain evidence="1">7293</strain>
    </source>
</reference>
<name>A0A9D9E069_9SPIO</name>
<dbReference type="AlphaFoldDB" id="A0A9D9E069"/>
<dbReference type="EMBL" id="JADIMT010000088">
    <property type="protein sequence ID" value="MBO8436796.1"/>
    <property type="molecule type" value="Genomic_DNA"/>
</dbReference>
<evidence type="ECO:0000313" key="1">
    <source>
        <dbReference type="EMBL" id="MBO8436796.1"/>
    </source>
</evidence>
<organism evidence="1 2">
    <name type="scientific">Candidatus Ornithospirochaeta stercoripullorum</name>
    <dbReference type="NCBI Taxonomy" id="2840899"/>
    <lineage>
        <taxon>Bacteria</taxon>
        <taxon>Pseudomonadati</taxon>
        <taxon>Spirochaetota</taxon>
        <taxon>Spirochaetia</taxon>
        <taxon>Spirochaetales</taxon>
        <taxon>Spirochaetaceae</taxon>
        <taxon>Spirochaetaceae incertae sedis</taxon>
        <taxon>Candidatus Ornithospirochaeta</taxon>
    </lineage>
</organism>
<sequence length="50" mass="5829">MFEEIFAAVTSHDLVAAFRDVLKTRFKMEDNQYNISKDLDEAILLQKGEH</sequence>
<reference evidence="1" key="1">
    <citation type="submission" date="2020-10" db="EMBL/GenBank/DDBJ databases">
        <authorList>
            <person name="Gilroy R."/>
        </authorList>
    </citation>
    <scope>NUCLEOTIDE SEQUENCE</scope>
    <source>
        <strain evidence="1">7293</strain>
    </source>
</reference>
<dbReference type="Proteomes" id="UP000823615">
    <property type="component" value="Unassembled WGS sequence"/>
</dbReference>
<proteinExistence type="predicted"/>
<gene>
    <name evidence="1" type="ORF">IAA97_07460</name>
</gene>
<accession>A0A9D9E069</accession>